<evidence type="ECO:0000256" key="7">
    <source>
        <dbReference type="SAM" id="MobiDB-lite"/>
    </source>
</evidence>
<dbReference type="InterPro" id="IPR045304">
    <property type="entry name" value="LbH_SAT"/>
</dbReference>
<feature type="compositionally biased region" description="Low complexity" evidence="7">
    <location>
        <begin position="10"/>
        <end position="20"/>
    </location>
</feature>
<dbReference type="Gene3D" id="2.160.10.10">
    <property type="entry name" value="Hexapeptide repeat proteins"/>
    <property type="match status" value="1"/>
</dbReference>
<dbReference type="GO" id="GO:0008652">
    <property type="term" value="P:amino acid biosynthetic process"/>
    <property type="evidence" value="ECO:0007669"/>
    <property type="project" value="UniProtKB-KW"/>
</dbReference>
<comment type="similarity">
    <text evidence="1">Belongs to the transferase hexapeptide repeat family.</text>
</comment>
<evidence type="ECO:0000256" key="3">
    <source>
        <dbReference type="ARBA" id="ARBA00022605"/>
    </source>
</evidence>
<keyword evidence="3" id="KW-0028">Amino-acid biosynthesis</keyword>
<dbReference type="SUPFAM" id="SSF51161">
    <property type="entry name" value="Trimeric LpxA-like enzymes"/>
    <property type="match status" value="1"/>
</dbReference>
<proteinExistence type="inferred from homology"/>
<protein>
    <recommendedName>
        <fullName evidence="2">serine O-acetyltransferase</fullName>
        <ecNumber evidence="2">2.3.1.30</ecNumber>
    </recommendedName>
</protein>
<dbReference type="CDD" id="cd03354">
    <property type="entry name" value="LbH_SAT"/>
    <property type="match status" value="1"/>
</dbReference>
<comment type="caution">
    <text evidence="8">The sequence shown here is derived from an EMBL/GenBank/DDBJ whole genome shotgun (WGS) entry which is preliminary data.</text>
</comment>
<evidence type="ECO:0000313" key="8">
    <source>
        <dbReference type="EMBL" id="TPG54508.1"/>
    </source>
</evidence>
<reference evidence="8 9" key="1">
    <citation type="journal article" date="2019" name="Environ. Microbiol.">
        <title>Species interactions and distinct microbial communities in high Arctic permafrost affected cryosols are associated with the CH4 and CO2 gas fluxes.</title>
        <authorList>
            <person name="Altshuler I."/>
            <person name="Hamel J."/>
            <person name="Turney S."/>
            <person name="Magnuson E."/>
            <person name="Levesque R."/>
            <person name="Greer C."/>
            <person name="Whyte L.G."/>
        </authorList>
    </citation>
    <scope>NUCLEOTIDE SEQUENCE [LARGE SCALE GENOMIC DNA]</scope>
    <source>
        <strain evidence="8 9">E6.1</strain>
    </source>
</reference>
<feature type="region of interest" description="Disordered" evidence="7">
    <location>
        <begin position="1"/>
        <end position="20"/>
    </location>
</feature>
<dbReference type="Pfam" id="PF00132">
    <property type="entry name" value="Hexapep"/>
    <property type="match status" value="1"/>
</dbReference>
<evidence type="ECO:0000256" key="5">
    <source>
        <dbReference type="ARBA" id="ARBA00023315"/>
    </source>
</evidence>
<dbReference type="RefSeq" id="WP_140849660.1">
    <property type="nucleotide sequence ID" value="NZ_RCZC01000002.1"/>
</dbReference>
<evidence type="ECO:0000256" key="4">
    <source>
        <dbReference type="ARBA" id="ARBA00022679"/>
    </source>
</evidence>
<dbReference type="NCBIfam" id="NF041874">
    <property type="entry name" value="EPS_EpsC"/>
    <property type="match status" value="1"/>
</dbReference>
<dbReference type="InterPro" id="IPR042122">
    <property type="entry name" value="Ser_AcTrfase_N_sf"/>
</dbReference>
<dbReference type="InterPro" id="IPR011004">
    <property type="entry name" value="Trimer_LpxA-like_sf"/>
</dbReference>
<dbReference type="EMBL" id="RCZC01000002">
    <property type="protein sequence ID" value="TPG54508.1"/>
    <property type="molecule type" value="Genomic_DNA"/>
</dbReference>
<gene>
    <name evidence="8" type="ORF">EAH76_07595</name>
</gene>
<dbReference type="OrthoDB" id="9801456at2"/>
<dbReference type="InterPro" id="IPR001451">
    <property type="entry name" value="Hexapep"/>
</dbReference>
<dbReference type="AlphaFoldDB" id="A0A502FYA6"/>
<dbReference type="Gene3D" id="1.10.3130.10">
    <property type="entry name" value="serine acetyltransferase, domain 1"/>
    <property type="match status" value="1"/>
</dbReference>
<keyword evidence="4 8" id="KW-0808">Transferase</keyword>
<evidence type="ECO:0000256" key="2">
    <source>
        <dbReference type="ARBA" id="ARBA00013266"/>
    </source>
</evidence>
<keyword evidence="5" id="KW-0012">Acyltransferase</keyword>
<comment type="catalytic activity">
    <reaction evidence="6">
        <text>L-serine + acetyl-CoA = O-acetyl-L-serine + CoA</text>
        <dbReference type="Rhea" id="RHEA:24560"/>
        <dbReference type="ChEBI" id="CHEBI:33384"/>
        <dbReference type="ChEBI" id="CHEBI:57287"/>
        <dbReference type="ChEBI" id="CHEBI:57288"/>
        <dbReference type="ChEBI" id="CHEBI:58340"/>
        <dbReference type="EC" id="2.3.1.30"/>
    </reaction>
</comment>
<accession>A0A502FYA6</accession>
<evidence type="ECO:0000313" key="9">
    <source>
        <dbReference type="Proteomes" id="UP000319931"/>
    </source>
</evidence>
<dbReference type="EC" id="2.3.1.30" evidence="2"/>
<sequence length="326" mass="34689">MTTRSAFSYPPQAVPAASSPVGDAVADLRAARDAWRGRQDEARDTASFPSRAALEQVVALLSAALYPRRLGQFRGTADAEDGFVVAKLLAALTALEREIGAEIGYWQHEAGAFEPDHAATIARLFAATLGDIRRLVDSDVEAAFLGDPAARSVDEILVCYPGAIASLHHRIAHELHNLGAPIVARVLSEIANERTGIDIHPGATIGESFFIDHGTGVVIGETAIVGARVRLYQHVTLGARSPVGLTHDDVRQRHARHPIIGDDVVIYAGTTILGRVTIGARSTIGGNVWLLSDVAEDSVLVQPEAVRLDHAAGLDLRDVLQRAAAQ</sequence>
<dbReference type="InterPro" id="IPR053376">
    <property type="entry name" value="Serine_acetyltransferase"/>
</dbReference>
<dbReference type="PANTHER" id="PTHR42811">
    <property type="entry name" value="SERINE ACETYLTRANSFERASE"/>
    <property type="match status" value="1"/>
</dbReference>
<evidence type="ECO:0000256" key="1">
    <source>
        <dbReference type="ARBA" id="ARBA00007274"/>
    </source>
</evidence>
<organism evidence="8 9">
    <name type="scientific">Sphingomonas glacialis</name>
    <dbReference type="NCBI Taxonomy" id="658225"/>
    <lineage>
        <taxon>Bacteria</taxon>
        <taxon>Pseudomonadati</taxon>
        <taxon>Pseudomonadota</taxon>
        <taxon>Alphaproteobacteria</taxon>
        <taxon>Sphingomonadales</taxon>
        <taxon>Sphingomonadaceae</taxon>
        <taxon>Sphingomonas</taxon>
    </lineage>
</organism>
<dbReference type="GO" id="GO:0009001">
    <property type="term" value="F:serine O-acetyltransferase activity"/>
    <property type="evidence" value="ECO:0007669"/>
    <property type="project" value="UniProtKB-EC"/>
</dbReference>
<name>A0A502FYA6_9SPHN</name>
<evidence type="ECO:0000256" key="6">
    <source>
        <dbReference type="ARBA" id="ARBA00049486"/>
    </source>
</evidence>
<keyword evidence="9" id="KW-1185">Reference proteome</keyword>
<dbReference type="Proteomes" id="UP000319931">
    <property type="component" value="Unassembled WGS sequence"/>
</dbReference>